<evidence type="ECO:0000313" key="2">
    <source>
        <dbReference type="EMBL" id="MBE0366399.1"/>
    </source>
</evidence>
<protein>
    <recommendedName>
        <fullName evidence="4">DUF3313 domain-containing protein</fullName>
    </recommendedName>
</protein>
<proteinExistence type="predicted"/>
<dbReference type="PROSITE" id="PS51257">
    <property type="entry name" value="PROKAR_LIPOPROTEIN"/>
    <property type="match status" value="1"/>
</dbReference>
<organism evidence="2 3">
    <name type="scientific">Pseudoalteromonas aurantia 208</name>
    <dbReference type="NCBI Taxonomy" id="1314867"/>
    <lineage>
        <taxon>Bacteria</taxon>
        <taxon>Pseudomonadati</taxon>
        <taxon>Pseudomonadota</taxon>
        <taxon>Gammaproteobacteria</taxon>
        <taxon>Alteromonadales</taxon>
        <taxon>Pseudoalteromonadaceae</taxon>
        <taxon>Pseudoalteromonas</taxon>
    </lineage>
</organism>
<feature type="signal peptide" evidence="1">
    <location>
        <begin position="1"/>
        <end position="25"/>
    </location>
</feature>
<evidence type="ECO:0000313" key="3">
    <source>
        <dbReference type="Proteomes" id="UP000615755"/>
    </source>
</evidence>
<dbReference type="RefSeq" id="WP_192505942.1">
    <property type="nucleotide sequence ID" value="NZ_AQGV01000009.1"/>
</dbReference>
<evidence type="ECO:0008006" key="4">
    <source>
        <dbReference type="Google" id="ProtNLM"/>
    </source>
</evidence>
<sequence length="233" mass="26416">MPLIRMICIILFGLLVSACSSVQHTQTGFLEDYQLLKPNEEYPDVLMYRSPQLNKARMQQIKTIYLPKFEVWLNANDNAEFLSINQSHIIKLSHYMQSQLQKKLSPYYQVVTVKPSVLSENTLVVKGAFTNIDFQETSLDVRDFVPVKLVYNAGKSAYLAATEQTEVVTSVSLESAFYIAEQIEPVFMMTASKQLEAVIKANGEENVQAVKAILDIWVNNFVSSMTKNKMAQN</sequence>
<dbReference type="InterPro" id="IPR021747">
    <property type="entry name" value="DUF3313"/>
</dbReference>
<keyword evidence="1" id="KW-0732">Signal</keyword>
<dbReference type="EMBL" id="AQGV01000009">
    <property type="protein sequence ID" value="MBE0366399.1"/>
    <property type="molecule type" value="Genomic_DNA"/>
</dbReference>
<reference evidence="2 3" key="1">
    <citation type="submission" date="2015-03" db="EMBL/GenBank/DDBJ databases">
        <title>Genome sequence of Pseudoalteromonas aurantia.</title>
        <authorList>
            <person name="Xie B.-B."/>
            <person name="Rong J.-C."/>
            <person name="Qin Q.-L."/>
            <person name="Zhang Y.-Z."/>
        </authorList>
    </citation>
    <scope>NUCLEOTIDE SEQUENCE [LARGE SCALE GENOMIC DNA]</scope>
    <source>
        <strain evidence="2 3">208</strain>
    </source>
</reference>
<accession>A0ABR9E5Y9</accession>
<name>A0ABR9E5Y9_9GAMM</name>
<dbReference type="Proteomes" id="UP000615755">
    <property type="component" value="Unassembled WGS sequence"/>
</dbReference>
<dbReference type="Pfam" id="PF11769">
    <property type="entry name" value="DUF3313"/>
    <property type="match status" value="1"/>
</dbReference>
<feature type="chain" id="PRO_5045715453" description="DUF3313 domain-containing protein" evidence="1">
    <location>
        <begin position="26"/>
        <end position="233"/>
    </location>
</feature>
<gene>
    <name evidence="2" type="ORF">PAUR_a3400</name>
</gene>
<keyword evidence="3" id="KW-1185">Reference proteome</keyword>
<comment type="caution">
    <text evidence="2">The sequence shown here is derived from an EMBL/GenBank/DDBJ whole genome shotgun (WGS) entry which is preliminary data.</text>
</comment>
<evidence type="ECO:0000256" key="1">
    <source>
        <dbReference type="SAM" id="SignalP"/>
    </source>
</evidence>